<dbReference type="Proteomes" id="UP000886805">
    <property type="component" value="Unassembled WGS sequence"/>
</dbReference>
<evidence type="ECO:0000313" key="11">
    <source>
        <dbReference type="Proteomes" id="UP000886805"/>
    </source>
</evidence>
<evidence type="ECO:0000256" key="6">
    <source>
        <dbReference type="ARBA" id="ARBA00023102"/>
    </source>
</evidence>
<evidence type="ECO:0000313" key="10">
    <source>
        <dbReference type="EMBL" id="HIX71484.1"/>
    </source>
</evidence>
<sequence length="274" mass="31534">MFMLISDTHLHSFFSSDSDSPMEDMVKEGIRRGLSTLCFTEHYDPDFPVTESGLDFQLDFDAYYRTFLSLKKKYAPQIELLHGIELGVQKQSGGPLFDLYTKIGGRYDFIINSCHLVDGVDPYEKVFFETHTPEEGIRRYFESILDNLIAFPYFQTAGHLDYICRYIPAPRPEFHYEEYADILDAILIYLIDHGKGLEVNTAGLKHGLPWPNPHMEILKRYRALGGEIITIGSDAHRPADMTYAFDRLPEILAEAGFTHYALYRNQQPEFIPIA</sequence>
<keyword evidence="6 8" id="KW-0368">Histidine biosynthesis</keyword>
<dbReference type="AlphaFoldDB" id="A0A9D1X233"/>
<keyword evidence="4 8" id="KW-0028">Amino-acid biosynthesis</keyword>
<evidence type="ECO:0000256" key="8">
    <source>
        <dbReference type="RuleBase" id="RU366003"/>
    </source>
</evidence>
<evidence type="ECO:0000256" key="3">
    <source>
        <dbReference type="ARBA" id="ARBA00013085"/>
    </source>
</evidence>
<dbReference type="GO" id="GO:0000105">
    <property type="term" value="P:L-histidine biosynthetic process"/>
    <property type="evidence" value="ECO:0007669"/>
    <property type="project" value="UniProtKB-UniRule"/>
</dbReference>
<feature type="domain" description="PHP" evidence="9">
    <location>
        <begin position="7"/>
        <end position="202"/>
    </location>
</feature>
<dbReference type="PANTHER" id="PTHR21039">
    <property type="entry name" value="HISTIDINOL PHOSPHATASE-RELATED"/>
    <property type="match status" value="1"/>
</dbReference>
<evidence type="ECO:0000259" key="9">
    <source>
        <dbReference type="Pfam" id="PF02811"/>
    </source>
</evidence>
<comment type="similarity">
    <text evidence="2 8">Belongs to the PHP hydrolase family. HisK subfamily.</text>
</comment>
<comment type="catalytic activity">
    <reaction evidence="7 8">
        <text>L-histidinol phosphate + H2O = L-histidinol + phosphate</text>
        <dbReference type="Rhea" id="RHEA:14465"/>
        <dbReference type="ChEBI" id="CHEBI:15377"/>
        <dbReference type="ChEBI" id="CHEBI:43474"/>
        <dbReference type="ChEBI" id="CHEBI:57699"/>
        <dbReference type="ChEBI" id="CHEBI:57980"/>
        <dbReference type="EC" id="3.1.3.15"/>
    </reaction>
</comment>
<comment type="pathway">
    <text evidence="1 8">Amino-acid biosynthesis; L-histidine biosynthesis; L-histidine from 5-phospho-alpha-D-ribose 1-diphosphate: step 8/9.</text>
</comment>
<reference evidence="10" key="2">
    <citation type="submission" date="2021-04" db="EMBL/GenBank/DDBJ databases">
        <authorList>
            <person name="Gilroy R."/>
        </authorList>
    </citation>
    <scope>NUCLEOTIDE SEQUENCE</scope>
    <source>
        <strain evidence="10">ChiSxjej3B15-1167</strain>
    </source>
</reference>
<dbReference type="InterPro" id="IPR010140">
    <property type="entry name" value="Histidinol_P_phosphatase_HisJ"/>
</dbReference>
<accession>A0A9D1X233</accession>
<reference evidence="10" key="1">
    <citation type="journal article" date="2021" name="PeerJ">
        <title>Extensive microbial diversity within the chicken gut microbiome revealed by metagenomics and culture.</title>
        <authorList>
            <person name="Gilroy R."/>
            <person name="Ravi A."/>
            <person name="Getino M."/>
            <person name="Pursley I."/>
            <person name="Horton D.L."/>
            <person name="Alikhan N.F."/>
            <person name="Baker D."/>
            <person name="Gharbi K."/>
            <person name="Hall N."/>
            <person name="Watson M."/>
            <person name="Adriaenssens E.M."/>
            <person name="Foster-Nyarko E."/>
            <person name="Jarju S."/>
            <person name="Secka A."/>
            <person name="Antonio M."/>
            <person name="Oren A."/>
            <person name="Chaudhuri R.R."/>
            <person name="La Ragione R."/>
            <person name="Hildebrand F."/>
            <person name="Pallen M.J."/>
        </authorList>
    </citation>
    <scope>NUCLEOTIDE SEQUENCE</scope>
    <source>
        <strain evidence="10">ChiSxjej3B15-1167</strain>
    </source>
</reference>
<comment type="caution">
    <text evidence="10">The sequence shown here is derived from an EMBL/GenBank/DDBJ whole genome shotgun (WGS) entry which is preliminary data.</text>
</comment>
<organism evidence="10 11">
    <name type="scientific">Candidatus Anaerobutyricum stercoripullorum</name>
    <dbReference type="NCBI Taxonomy" id="2838456"/>
    <lineage>
        <taxon>Bacteria</taxon>
        <taxon>Bacillati</taxon>
        <taxon>Bacillota</taxon>
        <taxon>Clostridia</taxon>
        <taxon>Lachnospirales</taxon>
        <taxon>Lachnospiraceae</taxon>
        <taxon>Anaerobutyricum</taxon>
    </lineage>
</organism>
<gene>
    <name evidence="10" type="ORF">H9849_00535</name>
</gene>
<dbReference type="GO" id="GO:0004401">
    <property type="term" value="F:histidinol-phosphatase activity"/>
    <property type="evidence" value="ECO:0007669"/>
    <property type="project" value="UniProtKB-UniRule"/>
</dbReference>
<name>A0A9D1X233_9FIRM</name>
<dbReference type="Gene3D" id="3.20.20.140">
    <property type="entry name" value="Metal-dependent hydrolases"/>
    <property type="match status" value="1"/>
</dbReference>
<dbReference type="EMBL" id="DXEQ01000012">
    <property type="protein sequence ID" value="HIX71484.1"/>
    <property type="molecule type" value="Genomic_DNA"/>
</dbReference>
<evidence type="ECO:0000256" key="1">
    <source>
        <dbReference type="ARBA" id="ARBA00004970"/>
    </source>
</evidence>
<protein>
    <recommendedName>
        <fullName evidence="3 8">Histidinol-phosphatase</fullName>
        <shortName evidence="8">HolPase</shortName>
        <ecNumber evidence="3 8">3.1.3.15</ecNumber>
    </recommendedName>
</protein>
<proteinExistence type="inferred from homology"/>
<dbReference type="PANTHER" id="PTHR21039:SF0">
    <property type="entry name" value="HISTIDINOL-PHOSPHATASE"/>
    <property type="match status" value="1"/>
</dbReference>
<dbReference type="SUPFAM" id="SSF89550">
    <property type="entry name" value="PHP domain-like"/>
    <property type="match status" value="1"/>
</dbReference>
<keyword evidence="5 8" id="KW-0378">Hydrolase</keyword>
<dbReference type="InterPro" id="IPR004013">
    <property type="entry name" value="PHP_dom"/>
</dbReference>
<dbReference type="NCBIfam" id="TIGR01856">
    <property type="entry name" value="hisJ_fam"/>
    <property type="match status" value="1"/>
</dbReference>
<dbReference type="Pfam" id="PF02811">
    <property type="entry name" value="PHP"/>
    <property type="match status" value="1"/>
</dbReference>
<evidence type="ECO:0000256" key="7">
    <source>
        <dbReference type="ARBA" id="ARBA00049158"/>
    </source>
</evidence>
<dbReference type="GO" id="GO:0005737">
    <property type="term" value="C:cytoplasm"/>
    <property type="evidence" value="ECO:0007669"/>
    <property type="project" value="TreeGrafter"/>
</dbReference>
<evidence type="ECO:0000256" key="4">
    <source>
        <dbReference type="ARBA" id="ARBA00022605"/>
    </source>
</evidence>
<dbReference type="InterPro" id="IPR016195">
    <property type="entry name" value="Pol/histidinol_Pase-like"/>
</dbReference>
<evidence type="ECO:0000256" key="2">
    <source>
        <dbReference type="ARBA" id="ARBA00009152"/>
    </source>
</evidence>
<dbReference type="EC" id="3.1.3.15" evidence="3 8"/>
<evidence type="ECO:0000256" key="5">
    <source>
        <dbReference type="ARBA" id="ARBA00022801"/>
    </source>
</evidence>